<comment type="caution">
    <text evidence="2">The sequence shown here is derived from an EMBL/GenBank/DDBJ whole genome shotgun (WGS) entry which is preliminary data.</text>
</comment>
<dbReference type="Proteomes" id="UP000586305">
    <property type="component" value="Unassembled WGS sequence"/>
</dbReference>
<evidence type="ECO:0000313" key="2">
    <source>
        <dbReference type="EMBL" id="NOU51809.1"/>
    </source>
</evidence>
<dbReference type="InterPro" id="IPR049031">
    <property type="entry name" value="T2SSK_SAM-like_1st"/>
</dbReference>
<sequence>MQVLIITAVLMLIAIFIQQSIKQQVEIASLAKERLSVRLELENVQAKLYRSLLSHQRYQDKNSTDEIVKLWNFHGEPFYLDSVKVTVQDVQGLINLNTSPRSLLKRYFSPWVDEKLMPQLLDAVEDWKDEDNLRRLNGAEKQDYDKGVTPSNTYLQHVNEFNLIAEHLKLTDIIPPIAYRFVTVQRLAGFNPLNAPEPALNAFLNDENLVKQVLSARARGELSRFQFFQMTGIEEGEFVTFGTSPFLEVELSASRNGVLITKRVKLKVNPRARKNALTIFNVVWY</sequence>
<gene>
    <name evidence="2" type="ORF">HG263_14825</name>
</gene>
<reference evidence="2 3" key="1">
    <citation type="submission" date="2020-04" db="EMBL/GenBank/DDBJ databases">
        <title>Pseudoalteromonas caenipelagi sp. nov., isolated from a tidal flat.</title>
        <authorList>
            <person name="Park S."/>
            <person name="Yoon J.-H."/>
        </authorList>
    </citation>
    <scope>NUCLEOTIDE SEQUENCE [LARGE SCALE GENOMIC DNA]</scope>
    <source>
        <strain evidence="2 3">JBTF-M23</strain>
    </source>
</reference>
<protein>
    <submittedName>
        <fullName evidence="2">General secretion pathway protein GspK</fullName>
    </submittedName>
</protein>
<evidence type="ECO:0000259" key="1">
    <source>
        <dbReference type="Pfam" id="PF21687"/>
    </source>
</evidence>
<evidence type="ECO:0000313" key="3">
    <source>
        <dbReference type="Proteomes" id="UP000586305"/>
    </source>
</evidence>
<organism evidence="2 3">
    <name type="scientific">Pseudoalteromonas caenipelagi</name>
    <dbReference type="NCBI Taxonomy" id="2726988"/>
    <lineage>
        <taxon>Bacteria</taxon>
        <taxon>Pseudomonadati</taxon>
        <taxon>Pseudomonadota</taxon>
        <taxon>Gammaproteobacteria</taxon>
        <taxon>Alteromonadales</taxon>
        <taxon>Pseudoalteromonadaceae</taxon>
        <taxon>Pseudoalteromonas</taxon>
    </lineage>
</organism>
<dbReference type="Gene3D" id="1.10.40.60">
    <property type="entry name" value="EpsJ-like"/>
    <property type="match status" value="1"/>
</dbReference>
<keyword evidence="3" id="KW-1185">Reference proteome</keyword>
<dbReference type="AlphaFoldDB" id="A0A849VDN8"/>
<proteinExistence type="predicted"/>
<dbReference type="SUPFAM" id="SSF158544">
    <property type="entry name" value="GspK insert domain-like"/>
    <property type="match status" value="1"/>
</dbReference>
<dbReference type="InterPro" id="IPR038072">
    <property type="entry name" value="GspK_central_sf"/>
</dbReference>
<dbReference type="EMBL" id="JABBPG010000006">
    <property type="protein sequence ID" value="NOU51809.1"/>
    <property type="molecule type" value="Genomic_DNA"/>
</dbReference>
<feature type="domain" description="T2SS protein K first SAM-like" evidence="1">
    <location>
        <begin position="113"/>
        <end position="165"/>
    </location>
</feature>
<dbReference type="Pfam" id="PF21687">
    <property type="entry name" value="T2SSK_1st"/>
    <property type="match status" value="1"/>
</dbReference>
<dbReference type="RefSeq" id="WP_171626865.1">
    <property type="nucleotide sequence ID" value="NZ_JABBPG010000006.1"/>
</dbReference>
<accession>A0A849VDN8</accession>
<name>A0A849VDN8_9GAMM</name>